<evidence type="ECO:0000256" key="1">
    <source>
        <dbReference type="ARBA" id="ARBA00022801"/>
    </source>
</evidence>
<comment type="catalytic activity">
    <reaction evidence="2">
        <text>a 3'-end 2',3'-cyclophospho-ribonucleotide-RNA + H2O = a 3'-end 2'-phospho-ribonucleotide-RNA + H(+)</text>
        <dbReference type="Rhea" id="RHEA:11828"/>
        <dbReference type="Rhea" id="RHEA-COMP:10464"/>
        <dbReference type="Rhea" id="RHEA-COMP:17353"/>
        <dbReference type="ChEBI" id="CHEBI:15377"/>
        <dbReference type="ChEBI" id="CHEBI:15378"/>
        <dbReference type="ChEBI" id="CHEBI:83064"/>
        <dbReference type="ChEBI" id="CHEBI:173113"/>
        <dbReference type="EC" id="3.1.4.58"/>
    </reaction>
</comment>
<comment type="caution">
    <text evidence="4">The sequence shown here is derived from an EMBL/GenBank/DDBJ whole genome shotgun (WGS) entry which is preliminary data.</text>
</comment>
<keyword evidence="4" id="KW-0436">Ligase</keyword>
<accession>A0A347ZSU4</accession>
<name>A0A347ZSU4_9CHLR</name>
<reference evidence="4 5" key="1">
    <citation type="submission" date="2018-08" db="EMBL/GenBank/DDBJ databases">
        <title>Genomic Encyclopedia of Type Strains, Phase IV (KMG-IV): sequencing the most valuable type-strain genomes for metagenomic binning, comparative biology and taxonomic classification.</title>
        <authorList>
            <person name="Goeker M."/>
        </authorList>
    </citation>
    <scope>NUCLEOTIDE SEQUENCE [LARGE SCALE GENOMIC DNA]</scope>
    <source>
        <strain evidence="4 5">DSM 23923</strain>
    </source>
</reference>
<gene>
    <name evidence="4" type="ORF">DFR64_0924</name>
</gene>
<dbReference type="PANTHER" id="PTHR35561">
    <property type="entry name" value="RNA 2',3'-CYCLIC PHOSPHODIESTERASE"/>
    <property type="match status" value="1"/>
</dbReference>
<dbReference type="Pfam" id="PF02834">
    <property type="entry name" value="LigT_PEase"/>
    <property type="match status" value="2"/>
</dbReference>
<comment type="function">
    <text evidence="2">Hydrolyzes RNA 2',3'-cyclic phosphodiester to an RNA 2'-phosphomonoester.</text>
</comment>
<dbReference type="GO" id="GO:0008664">
    <property type="term" value="F:RNA 2',3'-cyclic 3'-phosphodiesterase activity"/>
    <property type="evidence" value="ECO:0007669"/>
    <property type="project" value="UniProtKB-EC"/>
</dbReference>
<dbReference type="SUPFAM" id="SSF55144">
    <property type="entry name" value="LigT-like"/>
    <property type="match status" value="1"/>
</dbReference>
<feature type="short sequence motif" description="HXTX 1" evidence="2">
    <location>
        <begin position="46"/>
        <end position="49"/>
    </location>
</feature>
<dbReference type="InterPro" id="IPR009097">
    <property type="entry name" value="Cyclic_Pdiesterase"/>
</dbReference>
<feature type="active site" description="Proton donor" evidence="2">
    <location>
        <position position="46"/>
    </location>
</feature>
<dbReference type="AlphaFoldDB" id="A0A347ZSU4"/>
<keyword evidence="5" id="KW-1185">Reference proteome</keyword>
<dbReference type="NCBIfam" id="TIGR02258">
    <property type="entry name" value="2_5_ligase"/>
    <property type="match status" value="1"/>
</dbReference>
<dbReference type="GO" id="GO:0004113">
    <property type="term" value="F:2',3'-cyclic-nucleotide 3'-phosphodiesterase activity"/>
    <property type="evidence" value="ECO:0007669"/>
    <property type="project" value="InterPro"/>
</dbReference>
<dbReference type="EC" id="3.1.4.58" evidence="2"/>
<feature type="domain" description="Phosphoesterase HXTX" evidence="3">
    <location>
        <begin position="104"/>
        <end position="184"/>
    </location>
</feature>
<keyword evidence="1 2" id="KW-0378">Hydrolase</keyword>
<dbReference type="EMBL" id="QUMS01000001">
    <property type="protein sequence ID" value="REG11051.1"/>
    <property type="molecule type" value="Genomic_DNA"/>
</dbReference>
<evidence type="ECO:0000259" key="3">
    <source>
        <dbReference type="Pfam" id="PF02834"/>
    </source>
</evidence>
<dbReference type="HAMAP" id="MF_01940">
    <property type="entry name" value="RNA_CPDase"/>
    <property type="match status" value="1"/>
</dbReference>
<comment type="similarity">
    <text evidence="2">Belongs to the 2H phosphoesterase superfamily. ThpR family.</text>
</comment>
<dbReference type="GO" id="GO:0016874">
    <property type="term" value="F:ligase activity"/>
    <property type="evidence" value="ECO:0007669"/>
    <property type="project" value="UniProtKB-KW"/>
</dbReference>
<dbReference type="Proteomes" id="UP000256388">
    <property type="component" value="Unassembled WGS sequence"/>
</dbReference>
<dbReference type="OrthoDB" id="9789350at2"/>
<protein>
    <recommendedName>
        <fullName evidence="2">RNA 2',3'-cyclic phosphodiesterase</fullName>
        <shortName evidence="2">RNA 2',3'-CPDase</shortName>
        <ecNumber evidence="2">3.1.4.58</ecNumber>
    </recommendedName>
</protein>
<evidence type="ECO:0000313" key="4">
    <source>
        <dbReference type="EMBL" id="REG11051.1"/>
    </source>
</evidence>
<dbReference type="InterPro" id="IPR014051">
    <property type="entry name" value="Phosphoesterase_HXTX"/>
</dbReference>
<sequence>MKSATLRTFFACNISDTNLSHINKLLSELKSSTPNAVKWVDPKNLHLTVKFIGEFRQTDIESIKPLLSNALSDFSSFPVTIQTLGAFPSFGKPQVIWLGLDGNHALFRLVEIVEKQCAVLNYPTESRPFSAHITIGRLRQSASPTERGIIGDVLRTHHSVTIGAQPIEALHFYKSDLTPSGPIYQTLFTIPFTSR</sequence>
<evidence type="ECO:0000256" key="2">
    <source>
        <dbReference type="HAMAP-Rule" id="MF_01940"/>
    </source>
</evidence>
<feature type="domain" description="Phosphoesterase HXTX" evidence="3">
    <location>
        <begin position="21"/>
        <end position="97"/>
    </location>
</feature>
<feature type="short sequence motif" description="HXTX 2" evidence="2">
    <location>
        <begin position="132"/>
        <end position="135"/>
    </location>
</feature>
<dbReference type="PANTHER" id="PTHR35561:SF1">
    <property type="entry name" value="RNA 2',3'-CYCLIC PHOSPHODIESTERASE"/>
    <property type="match status" value="1"/>
</dbReference>
<dbReference type="Gene3D" id="3.90.1140.10">
    <property type="entry name" value="Cyclic phosphodiesterase"/>
    <property type="match status" value="1"/>
</dbReference>
<organism evidence="4 5">
    <name type="scientific">Pelolinea submarina</name>
    <dbReference type="NCBI Taxonomy" id="913107"/>
    <lineage>
        <taxon>Bacteria</taxon>
        <taxon>Bacillati</taxon>
        <taxon>Chloroflexota</taxon>
        <taxon>Anaerolineae</taxon>
        <taxon>Anaerolineales</taxon>
        <taxon>Anaerolineaceae</taxon>
        <taxon>Pelolinea</taxon>
    </lineage>
</organism>
<dbReference type="InterPro" id="IPR004175">
    <property type="entry name" value="RNA_CPDase"/>
</dbReference>
<evidence type="ECO:0000313" key="5">
    <source>
        <dbReference type="Proteomes" id="UP000256388"/>
    </source>
</evidence>
<dbReference type="RefSeq" id="WP_116224198.1">
    <property type="nucleotide sequence ID" value="NZ_AP018437.1"/>
</dbReference>
<proteinExistence type="inferred from homology"/>
<feature type="active site" description="Proton acceptor" evidence="2">
    <location>
        <position position="132"/>
    </location>
</feature>